<dbReference type="STRING" id="230819.A0A5C3KXQ6"/>
<evidence type="ECO:0000256" key="3">
    <source>
        <dbReference type="ARBA" id="ARBA00022801"/>
    </source>
</evidence>
<dbReference type="PANTHER" id="PTHR21661:SF35">
    <property type="entry name" value="EPOXIDE HYDROLASE"/>
    <property type="match status" value="1"/>
</dbReference>
<evidence type="ECO:0000313" key="6">
    <source>
        <dbReference type="EMBL" id="TFK24940.1"/>
    </source>
</evidence>
<dbReference type="Proteomes" id="UP000307440">
    <property type="component" value="Unassembled WGS sequence"/>
</dbReference>
<dbReference type="GO" id="GO:0004301">
    <property type="term" value="F:epoxide hydrolase activity"/>
    <property type="evidence" value="ECO:0007669"/>
    <property type="project" value="TreeGrafter"/>
</dbReference>
<dbReference type="PIRSF" id="PIRSF001112">
    <property type="entry name" value="Epoxide_hydrolase"/>
    <property type="match status" value="1"/>
</dbReference>
<feature type="domain" description="Epoxide hydrolase N-terminal" evidence="5">
    <location>
        <begin position="7"/>
        <end position="117"/>
    </location>
</feature>
<dbReference type="AlphaFoldDB" id="A0A5C3KXQ6"/>
<name>A0A5C3KXQ6_COPMA</name>
<accession>A0A5C3KXQ6</accession>
<dbReference type="EMBL" id="ML210192">
    <property type="protein sequence ID" value="TFK24940.1"/>
    <property type="molecule type" value="Genomic_DNA"/>
</dbReference>
<dbReference type="Gene3D" id="3.40.50.1820">
    <property type="entry name" value="alpha/beta hydrolase"/>
    <property type="match status" value="1"/>
</dbReference>
<dbReference type="InterPro" id="IPR029058">
    <property type="entry name" value="AB_hydrolase_fold"/>
</dbReference>
<dbReference type="InterPro" id="IPR010497">
    <property type="entry name" value="Epoxide_hydro_N"/>
</dbReference>
<organism evidence="6 7">
    <name type="scientific">Coprinopsis marcescibilis</name>
    <name type="common">Agaric fungus</name>
    <name type="synonym">Psathyrella marcescibilis</name>
    <dbReference type="NCBI Taxonomy" id="230819"/>
    <lineage>
        <taxon>Eukaryota</taxon>
        <taxon>Fungi</taxon>
        <taxon>Dikarya</taxon>
        <taxon>Basidiomycota</taxon>
        <taxon>Agaricomycotina</taxon>
        <taxon>Agaricomycetes</taxon>
        <taxon>Agaricomycetidae</taxon>
        <taxon>Agaricales</taxon>
        <taxon>Agaricineae</taxon>
        <taxon>Psathyrellaceae</taxon>
        <taxon>Coprinopsis</taxon>
    </lineage>
</organism>
<dbReference type="PANTHER" id="PTHR21661">
    <property type="entry name" value="EPOXIDE HYDROLASE 1-RELATED"/>
    <property type="match status" value="1"/>
</dbReference>
<keyword evidence="3 6" id="KW-0378">Hydrolase</keyword>
<dbReference type="OrthoDB" id="7130006at2759"/>
<sequence>MADSLEKPFKIAIPDTEIELLKKKLDLARFPDELEDSGKAYGVPLADIRRLTEHWKNGYDWRKHEAELNDEFPQFTRDIGVDGFGMLNVHYVHKKSDAADAIPLLFVHGWPGSFIEIRKILPLLLQASPEHPSFTVVALSLPGYGFSEAPSKKGFEGNQMAETGHKLMLALGYNEYVVQGGDWGALIGRTMAQLYGPAHVKAWHTNMPFARPPEPFKQPLLYLQHVLFKYNARDQEALESNGRFFVQESAYMRLQATKPQTVAYGLADSPASLLGWIYEKLYAWTDNYPWTDDEGASLRMYYEMVSARGEAGLFSNLETVVPTGYSHFPKETVRFPKRWYTCGFPNVIFESYHESGGHFAATERPEEVVGDLRRMFEKGGRAFNAVHDKN</sequence>
<dbReference type="GO" id="GO:0097176">
    <property type="term" value="P:epoxide metabolic process"/>
    <property type="evidence" value="ECO:0007669"/>
    <property type="project" value="TreeGrafter"/>
</dbReference>
<evidence type="ECO:0000256" key="4">
    <source>
        <dbReference type="PIRSR" id="PIRSR001112-1"/>
    </source>
</evidence>
<comment type="similarity">
    <text evidence="1">Belongs to the peptidase S33 family.</text>
</comment>
<feature type="active site" description="Nucleophile" evidence="4">
    <location>
        <position position="182"/>
    </location>
</feature>
<feature type="active site" description="Proton acceptor" evidence="4">
    <location>
        <position position="358"/>
    </location>
</feature>
<protein>
    <submittedName>
        <fullName evidence="6">Epoxide hydrolase</fullName>
    </submittedName>
</protein>
<dbReference type="InterPro" id="IPR016292">
    <property type="entry name" value="Epoxide_hydrolase"/>
</dbReference>
<evidence type="ECO:0000256" key="2">
    <source>
        <dbReference type="ARBA" id="ARBA00022797"/>
    </source>
</evidence>
<evidence type="ECO:0000256" key="1">
    <source>
        <dbReference type="ARBA" id="ARBA00010088"/>
    </source>
</evidence>
<dbReference type="PRINTS" id="PR00412">
    <property type="entry name" value="EPOXHYDRLASE"/>
</dbReference>
<dbReference type="SUPFAM" id="SSF53474">
    <property type="entry name" value="alpha/beta-Hydrolases"/>
    <property type="match status" value="1"/>
</dbReference>
<reference evidence="6 7" key="1">
    <citation type="journal article" date="2019" name="Nat. Ecol. Evol.">
        <title>Megaphylogeny resolves global patterns of mushroom evolution.</title>
        <authorList>
            <person name="Varga T."/>
            <person name="Krizsan K."/>
            <person name="Foldi C."/>
            <person name="Dima B."/>
            <person name="Sanchez-Garcia M."/>
            <person name="Sanchez-Ramirez S."/>
            <person name="Szollosi G.J."/>
            <person name="Szarkandi J.G."/>
            <person name="Papp V."/>
            <person name="Albert L."/>
            <person name="Andreopoulos W."/>
            <person name="Angelini C."/>
            <person name="Antonin V."/>
            <person name="Barry K.W."/>
            <person name="Bougher N.L."/>
            <person name="Buchanan P."/>
            <person name="Buyck B."/>
            <person name="Bense V."/>
            <person name="Catcheside P."/>
            <person name="Chovatia M."/>
            <person name="Cooper J."/>
            <person name="Damon W."/>
            <person name="Desjardin D."/>
            <person name="Finy P."/>
            <person name="Geml J."/>
            <person name="Haridas S."/>
            <person name="Hughes K."/>
            <person name="Justo A."/>
            <person name="Karasinski D."/>
            <person name="Kautmanova I."/>
            <person name="Kiss B."/>
            <person name="Kocsube S."/>
            <person name="Kotiranta H."/>
            <person name="LaButti K.M."/>
            <person name="Lechner B.E."/>
            <person name="Liimatainen K."/>
            <person name="Lipzen A."/>
            <person name="Lukacs Z."/>
            <person name="Mihaltcheva S."/>
            <person name="Morgado L.N."/>
            <person name="Niskanen T."/>
            <person name="Noordeloos M.E."/>
            <person name="Ohm R.A."/>
            <person name="Ortiz-Santana B."/>
            <person name="Ovrebo C."/>
            <person name="Racz N."/>
            <person name="Riley R."/>
            <person name="Savchenko A."/>
            <person name="Shiryaev A."/>
            <person name="Soop K."/>
            <person name="Spirin V."/>
            <person name="Szebenyi C."/>
            <person name="Tomsovsky M."/>
            <person name="Tulloss R.E."/>
            <person name="Uehling J."/>
            <person name="Grigoriev I.V."/>
            <person name="Vagvolgyi C."/>
            <person name="Papp T."/>
            <person name="Martin F.M."/>
            <person name="Miettinen O."/>
            <person name="Hibbett D.S."/>
            <person name="Nagy L.G."/>
        </authorList>
    </citation>
    <scope>NUCLEOTIDE SEQUENCE [LARGE SCALE GENOMIC DNA]</scope>
    <source>
        <strain evidence="6 7">CBS 121175</strain>
    </source>
</reference>
<gene>
    <name evidence="6" type="ORF">FA15DRAFT_680489</name>
</gene>
<keyword evidence="7" id="KW-1185">Reference proteome</keyword>
<dbReference type="InterPro" id="IPR000639">
    <property type="entry name" value="Epox_hydrolase-like"/>
</dbReference>
<dbReference type="Pfam" id="PF06441">
    <property type="entry name" value="EHN"/>
    <property type="match status" value="1"/>
</dbReference>
<proteinExistence type="inferred from homology"/>
<evidence type="ECO:0000313" key="7">
    <source>
        <dbReference type="Proteomes" id="UP000307440"/>
    </source>
</evidence>
<feature type="active site" description="Proton donor" evidence="4">
    <location>
        <position position="301"/>
    </location>
</feature>
<evidence type="ECO:0000259" key="5">
    <source>
        <dbReference type="Pfam" id="PF06441"/>
    </source>
</evidence>
<keyword evidence="2" id="KW-0058">Aromatic hydrocarbons catabolism</keyword>